<dbReference type="AlphaFoldDB" id="B0DX99"/>
<proteinExistence type="predicted"/>
<reference evidence="1 2" key="1">
    <citation type="journal article" date="2008" name="Nature">
        <title>The genome of Laccaria bicolor provides insights into mycorrhizal symbiosis.</title>
        <authorList>
            <person name="Martin F."/>
            <person name="Aerts A."/>
            <person name="Ahren D."/>
            <person name="Brun A."/>
            <person name="Danchin E.G.J."/>
            <person name="Duchaussoy F."/>
            <person name="Gibon J."/>
            <person name="Kohler A."/>
            <person name="Lindquist E."/>
            <person name="Pereda V."/>
            <person name="Salamov A."/>
            <person name="Shapiro H.J."/>
            <person name="Wuyts J."/>
            <person name="Blaudez D."/>
            <person name="Buee M."/>
            <person name="Brokstein P."/>
            <person name="Canbaeck B."/>
            <person name="Cohen D."/>
            <person name="Courty P.E."/>
            <person name="Coutinho P.M."/>
            <person name="Delaruelle C."/>
            <person name="Detter J.C."/>
            <person name="Deveau A."/>
            <person name="DiFazio S."/>
            <person name="Duplessis S."/>
            <person name="Fraissinet-Tachet L."/>
            <person name="Lucic E."/>
            <person name="Frey-Klett P."/>
            <person name="Fourrey C."/>
            <person name="Feussner I."/>
            <person name="Gay G."/>
            <person name="Grimwood J."/>
            <person name="Hoegger P.J."/>
            <person name="Jain P."/>
            <person name="Kilaru S."/>
            <person name="Labbe J."/>
            <person name="Lin Y.C."/>
            <person name="Legue V."/>
            <person name="Le Tacon F."/>
            <person name="Marmeisse R."/>
            <person name="Melayah D."/>
            <person name="Montanini B."/>
            <person name="Muratet M."/>
            <person name="Nehls U."/>
            <person name="Niculita-Hirzel H."/>
            <person name="Oudot-Le Secq M.P."/>
            <person name="Peter M."/>
            <person name="Quesneville H."/>
            <person name="Rajashekar B."/>
            <person name="Reich M."/>
            <person name="Rouhier N."/>
            <person name="Schmutz J."/>
            <person name="Yin T."/>
            <person name="Chalot M."/>
            <person name="Henrissat B."/>
            <person name="Kuees U."/>
            <person name="Lucas S."/>
            <person name="Van de Peer Y."/>
            <person name="Podila G.K."/>
            <person name="Polle A."/>
            <person name="Pukkila P.J."/>
            <person name="Richardson P.M."/>
            <person name="Rouze P."/>
            <person name="Sanders I.R."/>
            <person name="Stajich J.E."/>
            <person name="Tunlid A."/>
            <person name="Tuskan G."/>
            <person name="Grigoriev I.V."/>
        </authorList>
    </citation>
    <scope>NUCLEOTIDE SEQUENCE [LARGE SCALE GENOMIC DNA]</scope>
    <source>
        <strain evidence="2">S238N-H82 / ATCC MYA-4686</strain>
    </source>
</reference>
<evidence type="ECO:0000313" key="1">
    <source>
        <dbReference type="EMBL" id="EDR00757.1"/>
    </source>
</evidence>
<dbReference type="GeneID" id="6084208"/>
<protein>
    <submittedName>
        <fullName evidence="1">Predicted protein</fullName>
    </submittedName>
</protein>
<accession>B0DX99</accession>
<dbReference type="RefSeq" id="XP_001888549.1">
    <property type="nucleotide sequence ID" value="XM_001888514.1"/>
</dbReference>
<dbReference type="InParanoid" id="B0DX99"/>
<dbReference type="KEGG" id="lbc:LACBIDRAFT_333848"/>
<keyword evidence="2" id="KW-1185">Reference proteome</keyword>
<dbReference type="EMBL" id="DS547146">
    <property type="protein sequence ID" value="EDR00757.1"/>
    <property type="molecule type" value="Genomic_DNA"/>
</dbReference>
<dbReference type="OrthoDB" id="2634326at2759"/>
<dbReference type="HOGENOM" id="CLU_595914_0_0_1"/>
<dbReference type="Proteomes" id="UP000001194">
    <property type="component" value="Unassembled WGS sequence"/>
</dbReference>
<gene>
    <name evidence="1" type="ORF">LACBIDRAFT_333848</name>
</gene>
<name>B0DX99_LACBS</name>
<sequence length="459" mass="51601">MYCQAIDIRDSLFLDAASIQVELAMHLKKSHIRFQELSQLCISIDKASQAAWLIKSHSDARKHPINFFLLEFARPDHPRASQLLSCCELQDRLKKSRMFMERTAEARQASNASVRLEGDHAQVNIPQGCSGPRAFLPTVPLGLKSSDFGILDTFNQSTLQIESLLYSATITQILTRSFSFVIEANHMNQYSGAMDGWEPFFEADISSSPAQTWMWYMSHPLAKIKQCSFDATSVTQMTTHFSGPSHTSAQPVTMAQSRAGQNMMTEGISCGGILTRQICQGLSCLERLPMDFTQLKFCVAEVQRAFLELTAGLDYLYIYKPRMDGILPPATETAQTIGVFTMDSTILQEFTRAGLPVWFMRPAHTLPGVRVNSIVETRKPNEFLELREAETKFDTVFCGSADDPKKRRAIVQYFTLPGLFHMDWMESILPPGGFHGMADGFHGMVDGIHTFSRWNPYFG</sequence>
<organism evidence="2">
    <name type="scientific">Laccaria bicolor (strain S238N-H82 / ATCC MYA-4686)</name>
    <name type="common">Bicoloured deceiver</name>
    <name type="synonym">Laccaria laccata var. bicolor</name>
    <dbReference type="NCBI Taxonomy" id="486041"/>
    <lineage>
        <taxon>Eukaryota</taxon>
        <taxon>Fungi</taxon>
        <taxon>Dikarya</taxon>
        <taxon>Basidiomycota</taxon>
        <taxon>Agaricomycotina</taxon>
        <taxon>Agaricomycetes</taxon>
        <taxon>Agaricomycetidae</taxon>
        <taxon>Agaricales</taxon>
        <taxon>Agaricineae</taxon>
        <taxon>Hydnangiaceae</taxon>
        <taxon>Laccaria</taxon>
    </lineage>
</organism>
<evidence type="ECO:0000313" key="2">
    <source>
        <dbReference type="Proteomes" id="UP000001194"/>
    </source>
</evidence>